<dbReference type="SUPFAM" id="SSF47113">
    <property type="entry name" value="Histone-fold"/>
    <property type="match status" value="1"/>
</dbReference>
<evidence type="ECO:0000259" key="4">
    <source>
        <dbReference type="Pfam" id="PF00808"/>
    </source>
</evidence>
<evidence type="ECO:0000313" key="6">
    <source>
        <dbReference type="Proteomes" id="UP001497453"/>
    </source>
</evidence>
<evidence type="ECO:0000256" key="1">
    <source>
        <dbReference type="ARBA" id="ARBA00004123"/>
    </source>
</evidence>
<feature type="compositionally biased region" description="Polar residues" evidence="3">
    <location>
        <begin position="295"/>
        <end position="304"/>
    </location>
</feature>
<dbReference type="InterPro" id="IPR003958">
    <property type="entry name" value="CBFA_NFYB_domain"/>
</dbReference>
<dbReference type="InterPro" id="IPR050568">
    <property type="entry name" value="Transcr_DNA_Rep_Reg"/>
</dbReference>
<reference evidence="6" key="1">
    <citation type="submission" date="2024-04" db="EMBL/GenBank/DDBJ databases">
        <authorList>
            <person name="Shaw F."/>
            <person name="Minotto A."/>
        </authorList>
    </citation>
    <scope>NUCLEOTIDE SEQUENCE [LARGE SCALE GENOMIC DNA]</scope>
</reference>
<feature type="compositionally biased region" description="Acidic residues" evidence="3">
    <location>
        <begin position="23"/>
        <end position="46"/>
    </location>
</feature>
<dbReference type="PANTHER" id="PTHR10252:SF54">
    <property type="entry name" value="CHROMATIN ACCESSIBILITY COMPLEX PROTEIN 1"/>
    <property type="match status" value="1"/>
</dbReference>
<proteinExistence type="predicted"/>
<organism evidence="5 6">
    <name type="scientific">Somion occarium</name>
    <dbReference type="NCBI Taxonomy" id="3059160"/>
    <lineage>
        <taxon>Eukaryota</taxon>
        <taxon>Fungi</taxon>
        <taxon>Dikarya</taxon>
        <taxon>Basidiomycota</taxon>
        <taxon>Agaricomycotina</taxon>
        <taxon>Agaricomycetes</taxon>
        <taxon>Polyporales</taxon>
        <taxon>Cerrenaceae</taxon>
        <taxon>Somion</taxon>
    </lineage>
</organism>
<feature type="compositionally biased region" description="Polar residues" evidence="3">
    <location>
        <begin position="271"/>
        <end position="288"/>
    </location>
</feature>
<dbReference type="InterPro" id="IPR009072">
    <property type="entry name" value="Histone-fold"/>
</dbReference>
<sequence length="370" mass="39673">MNAHPSISVHRPSSPIDHVGEVDSLETDNTEDEVDQLVSDSDEDVPMADVTSSPKRTRPKVAVERVPGRSVIPLAKVEGILEADGEGEFLSKEAIYLLTVATEEFVKRLAQAGQRQASSSKRLQVNYRDLASTTHQHPEFKFLEDTIPEPISLAEALKLRASKEKELLEDGSATAATSKAHTPVPSVASSIPQPSKAKGKGRQPSHKSAESASAGAPSRRPRQRKSRQAEPTPDSSVRDPPGTGGMTTRRRSSRATLNEGELPGSAPPGSPYTNGHHSSQNGVETPSHPQFLHPSASSTSTEQPPSWGMPPTGSPPGEYANGVPWPPTPYTGPASGYMEDHRMIFNGRGGVNGMTANPGRTIYSHRQQSR</sequence>
<feature type="domain" description="Transcription factor CBF/NF-Y/archaeal histone" evidence="4">
    <location>
        <begin position="72"/>
        <end position="131"/>
    </location>
</feature>
<dbReference type="EMBL" id="OZ037950">
    <property type="protein sequence ID" value="CAL1713252.1"/>
    <property type="molecule type" value="Genomic_DNA"/>
</dbReference>
<feature type="region of interest" description="Disordered" evidence="3">
    <location>
        <begin position="1"/>
        <end position="62"/>
    </location>
</feature>
<keyword evidence="2" id="KW-0539">Nucleus</keyword>
<name>A0ABP1DZT3_9APHY</name>
<dbReference type="Gene3D" id="1.10.20.10">
    <property type="entry name" value="Histone, subunit A"/>
    <property type="match status" value="1"/>
</dbReference>
<feature type="region of interest" description="Disordered" evidence="3">
    <location>
        <begin position="169"/>
        <end position="370"/>
    </location>
</feature>
<evidence type="ECO:0000313" key="5">
    <source>
        <dbReference type="EMBL" id="CAL1713252.1"/>
    </source>
</evidence>
<dbReference type="Pfam" id="PF00808">
    <property type="entry name" value="CBFD_NFYB_HMF"/>
    <property type="match status" value="1"/>
</dbReference>
<keyword evidence="6" id="KW-1185">Reference proteome</keyword>
<protein>
    <recommendedName>
        <fullName evidence="4">Transcription factor CBF/NF-Y/archaeal histone domain-containing protein</fullName>
    </recommendedName>
</protein>
<accession>A0ABP1DZT3</accession>
<evidence type="ECO:0000256" key="3">
    <source>
        <dbReference type="SAM" id="MobiDB-lite"/>
    </source>
</evidence>
<dbReference type="Proteomes" id="UP001497453">
    <property type="component" value="Chromosome 7"/>
</dbReference>
<evidence type="ECO:0000256" key="2">
    <source>
        <dbReference type="ARBA" id="ARBA00023242"/>
    </source>
</evidence>
<dbReference type="PANTHER" id="PTHR10252">
    <property type="entry name" value="HISTONE-LIKE TRANSCRIPTION FACTOR CCAAT-RELATED"/>
    <property type="match status" value="1"/>
</dbReference>
<comment type="subcellular location">
    <subcellularLocation>
        <location evidence="1">Nucleus</location>
    </subcellularLocation>
</comment>
<gene>
    <name evidence="5" type="ORF">GFSPODELE1_LOCUS9217</name>
</gene>